<reference evidence="2 3" key="1">
    <citation type="journal article" date="2017" name="Nat. Commun.">
        <title>In situ click chemistry generation of cyclooxygenase-2 inhibitors.</title>
        <authorList>
            <person name="Bhardwaj A."/>
            <person name="Kaur J."/>
            <person name="Wuest M."/>
            <person name="Wuest F."/>
        </authorList>
    </citation>
    <scope>NUCLEOTIDE SEQUENCE [LARGE SCALE GENOMIC DNA]</scope>
    <source>
        <strain evidence="2">S2_012_000_R3_94</strain>
    </source>
</reference>
<dbReference type="Pfam" id="PF09037">
    <property type="entry name" value="Sulphotransf"/>
    <property type="match status" value="1"/>
</dbReference>
<dbReference type="Gene3D" id="3.40.50.300">
    <property type="entry name" value="P-loop containing nucleotide triphosphate hydrolases"/>
    <property type="match status" value="1"/>
</dbReference>
<dbReference type="EMBL" id="VAFL01000010">
    <property type="protein sequence ID" value="TKW65775.1"/>
    <property type="molecule type" value="Genomic_DNA"/>
</dbReference>
<dbReference type="SUPFAM" id="SSF52540">
    <property type="entry name" value="P-loop containing nucleoside triphosphate hydrolases"/>
    <property type="match status" value="1"/>
</dbReference>
<feature type="domain" description="Sulphotransferase Stf0" evidence="1">
    <location>
        <begin position="51"/>
        <end position="272"/>
    </location>
</feature>
<dbReference type="Proteomes" id="UP000315344">
    <property type="component" value="Unassembled WGS sequence"/>
</dbReference>
<sequence length="293" mass="33039">MTNRLSAWPAQSRRDRKLAQAQRFVDGIFDQTSNPDQLSRIMSKPAPDMRYVIFFTPRSSSTRLNSAIRSAGGIGDPKEWLNPKVISNRAARMGAANLEEYVQATMRSCATGRIFGVELTWRHLDRAFGDPDRFVSLVEPQVYFWLIRRDIVAQAVSLTKIMQVGLGHSVSGTSDALSEADKQFSYDEQAIRRAIDNIHTQEIETCAFFDSRNIRPDRLSYEQLSRHSDEELAAMVSARLAVSADRSDNVISGHQKIGSRKNDDYAERFQNDNAAFVDNICKARASLLAEFPE</sequence>
<dbReference type="AlphaFoldDB" id="A0A533I4V4"/>
<accession>A0A533I4V4</accession>
<dbReference type="InterPro" id="IPR024628">
    <property type="entry name" value="Sulfotransferase_Stf0_dom"/>
</dbReference>
<gene>
    <name evidence="2" type="ORF">DI616_12905</name>
</gene>
<name>A0A533I4V4_PARDE</name>
<evidence type="ECO:0000313" key="3">
    <source>
        <dbReference type="Proteomes" id="UP000315344"/>
    </source>
</evidence>
<organism evidence="2 3">
    <name type="scientific">Paracoccus denitrificans</name>
    <dbReference type="NCBI Taxonomy" id="266"/>
    <lineage>
        <taxon>Bacteria</taxon>
        <taxon>Pseudomonadati</taxon>
        <taxon>Pseudomonadota</taxon>
        <taxon>Alphaproteobacteria</taxon>
        <taxon>Rhodobacterales</taxon>
        <taxon>Paracoccaceae</taxon>
        <taxon>Paracoccus</taxon>
    </lineage>
</organism>
<protein>
    <recommendedName>
        <fullName evidence="1">Sulphotransferase Stf0 domain-containing protein</fullName>
    </recommendedName>
</protein>
<evidence type="ECO:0000259" key="1">
    <source>
        <dbReference type="Pfam" id="PF09037"/>
    </source>
</evidence>
<comment type="caution">
    <text evidence="2">The sequence shown here is derived from an EMBL/GenBank/DDBJ whole genome shotgun (WGS) entry which is preliminary data.</text>
</comment>
<evidence type="ECO:0000313" key="2">
    <source>
        <dbReference type="EMBL" id="TKW65775.1"/>
    </source>
</evidence>
<proteinExistence type="predicted"/>
<dbReference type="InterPro" id="IPR027417">
    <property type="entry name" value="P-loop_NTPase"/>
</dbReference>